<dbReference type="Proteomes" id="UP000789901">
    <property type="component" value="Unassembled WGS sequence"/>
</dbReference>
<gene>
    <name evidence="1" type="ORF">GMARGA_LOCUS33528</name>
</gene>
<proteinExistence type="predicted"/>
<sequence>NTRKINLGTIKIQLLGVIGTVKLINKTDNNETTQYILQQLQGLTDIIQQDLHMIEITGELPNQHTDRFVEENQEPDLSQYNLATSQDSIEQTINEMKQTIIMIYFIKEKTPLQERFEGYLEQKRKNYPELDQYIKNKEWNNQQYDLPLTSNIYKYNPLNQQDSNTKGDYIEITEKKAYNKWIKEEKEKERNEETREIIIVKNWKYEYPREQFEETEENITDLMIKEHDNFELSDLRARIKLAKNKCLQHYLSTLKIRRLRKIVQPPTKKELREKMNNIFDKPLQEGILKNLNQDPYTSKSIPIRVQPLTRNEVKFTEAKLPFNKSYEPTNISLFNGPLFNQLTLMKHLEESLYIRIAANKKNQLTEEQYQDWQQQMFQKIEKQYNTLYNEERQFSLKNIMRNQIKEEYNNLHEMLNHDQLKLNFIAIDGAIALKTWLQSYKQNVILREEITLQHKDLLKMFYANPEKYGFALQLTIINEWNMMYQQLH</sequence>
<organism evidence="1 2">
    <name type="scientific">Gigaspora margarita</name>
    <dbReference type="NCBI Taxonomy" id="4874"/>
    <lineage>
        <taxon>Eukaryota</taxon>
        <taxon>Fungi</taxon>
        <taxon>Fungi incertae sedis</taxon>
        <taxon>Mucoromycota</taxon>
        <taxon>Glomeromycotina</taxon>
        <taxon>Glomeromycetes</taxon>
        <taxon>Diversisporales</taxon>
        <taxon>Gigasporaceae</taxon>
        <taxon>Gigaspora</taxon>
    </lineage>
</organism>
<dbReference type="EMBL" id="CAJVQB010056033">
    <property type="protein sequence ID" value="CAG8837506.1"/>
    <property type="molecule type" value="Genomic_DNA"/>
</dbReference>
<comment type="caution">
    <text evidence="1">The sequence shown here is derived from an EMBL/GenBank/DDBJ whole genome shotgun (WGS) entry which is preliminary data.</text>
</comment>
<protein>
    <submittedName>
        <fullName evidence="1">13264_t:CDS:1</fullName>
    </submittedName>
</protein>
<keyword evidence="2" id="KW-1185">Reference proteome</keyword>
<accession>A0ABN7WPT9</accession>
<name>A0ABN7WPT9_GIGMA</name>
<evidence type="ECO:0000313" key="2">
    <source>
        <dbReference type="Proteomes" id="UP000789901"/>
    </source>
</evidence>
<reference evidence="1 2" key="1">
    <citation type="submission" date="2021-06" db="EMBL/GenBank/DDBJ databases">
        <authorList>
            <person name="Kallberg Y."/>
            <person name="Tangrot J."/>
            <person name="Rosling A."/>
        </authorList>
    </citation>
    <scope>NUCLEOTIDE SEQUENCE [LARGE SCALE GENOMIC DNA]</scope>
    <source>
        <strain evidence="1 2">120-4 pot B 10/14</strain>
    </source>
</reference>
<feature type="non-terminal residue" evidence="1">
    <location>
        <position position="1"/>
    </location>
</feature>
<evidence type="ECO:0000313" key="1">
    <source>
        <dbReference type="EMBL" id="CAG8837506.1"/>
    </source>
</evidence>